<evidence type="ECO:0000313" key="2">
    <source>
        <dbReference type="Proteomes" id="UP000304953"/>
    </source>
</evidence>
<keyword evidence="2" id="KW-1185">Reference proteome</keyword>
<accession>A0AC61RZ34</accession>
<protein>
    <submittedName>
        <fullName evidence="1">Methyl-accepting chemotaxis protein</fullName>
    </submittedName>
</protein>
<sequence length="606" mass="66208">MKEKKAEKATKTKGYRSLTVMLVSIICIMVSIPTIGLALLGVHYLKQSMDESSEQYEETMNDGYSMEIKSQVQGAISLVQSYYDRSQNGEFTEEEAKARAAEAVRHIRYRDDDSGYIWIDGEDHVLVMHPILTEQEGTNRYDLTDQNGVKVTQSVVSTAKAGGGYNEFYFTKSDGVTVAPKIAYTEMFEPWGWAIATGNYVDEMNEKIDSRKTAIEKEFAGMLTIYGIAAVVMLLAALAISALSGTRITKGITVVEGHLHQVAAGDLSFTISPDLRKRSDEIGEMARSLENVRQSLANMIGSVIQTGETLNQSSEKFSEKFGYISESIQNTNQAIDDLAQGATNSANETETMNEKITELGGVIEVEKGGVQKLEEAVSAMAKHSAGASESIQELDRITRTTIEAIDVVSEQTNRNNDSAADINKTIEIIKGLASQTNLLSLNASIEAARAGEAGRGFAVVAEEIRNLSEESSGNAQEIEGIVKELVGNVEVSVSKMQEVINNVQKQQKCLEETRVAFESLKREVAMVEEVTRQIGGQTEILNSLKEIVTDSANSLASVVEQNAASTQETSASMTLLSQTIDECTEDTQGLVELSRRQNDQASKFRL</sequence>
<gene>
    <name evidence="1" type="ORF">E5329_05165</name>
</gene>
<name>A0AC61RZ34_9FIRM</name>
<dbReference type="Proteomes" id="UP000304953">
    <property type="component" value="Unassembled WGS sequence"/>
</dbReference>
<comment type="caution">
    <text evidence="1">The sequence shown here is derived from an EMBL/GenBank/DDBJ whole genome shotgun (WGS) entry which is preliminary data.</text>
</comment>
<dbReference type="EMBL" id="SRYA01000008">
    <property type="protein sequence ID" value="TGY97301.1"/>
    <property type="molecule type" value="Genomic_DNA"/>
</dbReference>
<organism evidence="1 2">
    <name type="scientific">Petralouisia muris</name>
    <dbReference type="NCBI Taxonomy" id="3032872"/>
    <lineage>
        <taxon>Bacteria</taxon>
        <taxon>Bacillati</taxon>
        <taxon>Bacillota</taxon>
        <taxon>Clostridia</taxon>
        <taxon>Lachnospirales</taxon>
        <taxon>Lachnospiraceae</taxon>
        <taxon>Petralouisia</taxon>
    </lineage>
</organism>
<proteinExistence type="predicted"/>
<reference evidence="1" key="1">
    <citation type="submission" date="2019-04" db="EMBL/GenBank/DDBJ databases">
        <title>Microbes associate with the intestines of laboratory mice.</title>
        <authorList>
            <person name="Navarre W."/>
            <person name="Wong E."/>
            <person name="Huang K."/>
            <person name="Tropini C."/>
            <person name="Ng K."/>
            <person name="Yu B."/>
        </authorList>
    </citation>
    <scope>NUCLEOTIDE SEQUENCE</scope>
    <source>
        <strain evidence="1">NM01_1-7b</strain>
    </source>
</reference>
<evidence type="ECO:0000313" key="1">
    <source>
        <dbReference type="EMBL" id="TGY97301.1"/>
    </source>
</evidence>